<proteinExistence type="predicted"/>
<dbReference type="AlphaFoldDB" id="A0A4Y2IYQ1"/>
<organism evidence="1 2">
    <name type="scientific">Araneus ventricosus</name>
    <name type="common">Orbweaver spider</name>
    <name type="synonym">Epeira ventricosa</name>
    <dbReference type="NCBI Taxonomy" id="182803"/>
    <lineage>
        <taxon>Eukaryota</taxon>
        <taxon>Metazoa</taxon>
        <taxon>Ecdysozoa</taxon>
        <taxon>Arthropoda</taxon>
        <taxon>Chelicerata</taxon>
        <taxon>Arachnida</taxon>
        <taxon>Araneae</taxon>
        <taxon>Araneomorphae</taxon>
        <taxon>Entelegynae</taxon>
        <taxon>Araneoidea</taxon>
        <taxon>Araneidae</taxon>
        <taxon>Araneus</taxon>
    </lineage>
</organism>
<protein>
    <submittedName>
        <fullName evidence="1">Uncharacterized protein</fullName>
    </submittedName>
</protein>
<comment type="caution">
    <text evidence="1">The sequence shown here is derived from an EMBL/GenBank/DDBJ whole genome shotgun (WGS) entry which is preliminary data.</text>
</comment>
<name>A0A4Y2IYQ1_ARAVE</name>
<sequence length="96" mass="10790">MTTEQRHVDYEDIICSKYGFDGEIPDFTVDYAEKLIINKTTNGALKILALEYLLKNLSAQNVSRILKVAVYEGITVLQTQCADFFISKCTVNASFS</sequence>
<dbReference type="Proteomes" id="UP000499080">
    <property type="component" value="Unassembled WGS sequence"/>
</dbReference>
<gene>
    <name evidence="1" type="ORF">AVEN_183170_1</name>
</gene>
<evidence type="ECO:0000313" key="2">
    <source>
        <dbReference type="Proteomes" id="UP000499080"/>
    </source>
</evidence>
<dbReference type="EMBL" id="BGPR01003029">
    <property type="protein sequence ID" value="GBM82730.1"/>
    <property type="molecule type" value="Genomic_DNA"/>
</dbReference>
<accession>A0A4Y2IYQ1</accession>
<reference evidence="1 2" key="1">
    <citation type="journal article" date="2019" name="Sci. Rep.">
        <title>Orb-weaving spider Araneus ventricosus genome elucidates the spidroin gene catalogue.</title>
        <authorList>
            <person name="Kono N."/>
            <person name="Nakamura H."/>
            <person name="Ohtoshi R."/>
            <person name="Moran D.A.P."/>
            <person name="Shinohara A."/>
            <person name="Yoshida Y."/>
            <person name="Fujiwara M."/>
            <person name="Mori M."/>
            <person name="Tomita M."/>
            <person name="Arakawa K."/>
        </authorList>
    </citation>
    <scope>NUCLEOTIDE SEQUENCE [LARGE SCALE GENOMIC DNA]</scope>
</reference>
<keyword evidence="2" id="KW-1185">Reference proteome</keyword>
<evidence type="ECO:0000313" key="1">
    <source>
        <dbReference type="EMBL" id="GBM82730.1"/>
    </source>
</evidence>